<protein>
    <submittedName>
        <fullName evidence="2">Uncharacterized protein</fullName>
    </submittedName>
</protein>
<reference evidence="3" key="2">
    <citation type="submission" date="2015-01" db="EMBL/GenBank/DDBJ databases">
        <title>Evolutionary Origins and Diversification of the Mycorrhizal Mutualists.</title>
        <authorList>
            <consortium name="DOE Joint Genome Institute"/>
            <consortium name="Mycorrhizal Genomics Consortium"/>
            <person name="Kohler A."/>
            <person name="Kuo A."/>
            <person name="Nagy L.G."/>
            <person name="Floudas D."/>
            <person name="Copeland A."/>
            <person name="Barry K.W."/>
            <person name="Cichocki N."/>
            <person name="Veneault-Fourrey C."/>
            <person name="LaButti K."/>
            <person name="Lindquist E.A."/>
            <person name="Lipzen A."/>
            <person name="Lundell T."/>
            <person name="Morin E."/>
            <person name="Murat C."/>
            <person name="Riley R."/>
            <person name="Ohm R."/>
            <person name="Sun H."/>
            <person name="Tunlid A."/>
            <person name="Henrissat B."/>
            <person name="Grigoriev I.V."/>
            <person name="Hibbett D.S."/>
            <person name="Martin F."/>
        </authorList>
    </citation>
    <scope>NUCLEOTIDE SEQUENCE [LARGE SCALE GENOMIC DNA]</scope>
    <source>
        <strain evidence="3">F 1598</strain>
    </source>
</reference>
<dbReference type="EMBL" id="KN832978">
    <property type="protein sequence ID" value="KIM88022.1"/>
    <property type="molecule type" value="Genomic_DNA"/>
</dbReference>
<dbReference type="Proteomes" id="UP000054166">
    <property type="component" value="Unassembled WGS sequence"/>
</dbReference>
<keyword evidence="1" id="KW-1133">Transmembrane helix</keyword>
<dbReference type="InParanoid" id="A0A0C3CE74"/>
<proteinExistence type="predicted"/>
<feature type="transmembrane region" description="Helical" evidence="1">
    <location>
        <begin position="60"/>
        <end position="81"/>
    </location>
</feature>
<name>A0A0C3CE74_PILCF</name>
<keyword evidence="3" id="KW-1185">Reference proteome</keyword>
<sequence length="114" mass="13284">MDRSTCIFPLTVKPSWWVFTSIAYLRATSSQISFCLPHLVGWKYCGRPKKLNMTDRYSKYVHICLAVVFTIILPITSRIFIAMTDGPLPQFRDNMTFPVSFYWGHTHNIIPHEL</sequence>
<accession>A0A0C3CE74</accession>
<reference evidence="2 3" key="1">
    <citation type="submission" date="2014-04" db="EMBL/GenBank/DDBJ databases">
        <authorList>
            <consortium name="DOE Joint Genome Institute"/>
            <person name="Kuo A."/>
            <person name="Tarkka M."/>
            <person name="Buscot F."/>
            <person name="Kohler A."/>
            <person name="Nagy L.G."/>
            <person name="Floudas D."/>
            <person name="Copeland A."/>
            <person name="Barry K.W."/>
            <person name="Cichocki N."/>
            <person name="Veneault-Fourrey C."/>
            <person name="LaButti K."/>
            <person name="Lindquist E.A."/>
            <person name="Lipzen A."/>
            <person name="Lundell T."/>
            <person name="Morin E."/>
            <person name="Murat C."/>
            <person name="Sun H."/>
            <person name="Tunlid A."/>
            <person name="Henrissat B."/>
            <person name="Grigoriev I.V."/>
            <person name="Hibbett D.S."/>
            <person name="Martin F."/>
            <person name="Nordberg H.P."/>
            <person name="Cantor M.N."/>
            <person name="Hua S.X."/>
        </authorList>
    </citation>
    <scope>NUCLEOTIDE SEQUENCE [LARGE SCALE GENOMIC DNA]</scope>
    <source>
        <strain evidence="2 3">F 1598</strain>
    </source>
</reference>
<evidence type="ECO:0000313" key="3">
    <source>
        <dbReference type="Proteomes" id="UP000054166"/>
    </source>
</evidence>
<evidence type="ECO:0000256" key="1">
    <source>
        <dbReference type="SAM" id="Phobius"/>
    </source>
</evidence>
<gene>
    <name evidence="2" type="ORF">PILCRDRAFT_269079</name>
</gene>
<dbReference type="HOGENOM" id="CLU_2121961_0_0_1"/>
<evidence type="ECO:0000313" key="2">
    <source>
        <dbReference type="EMBL" id="KIM88022.1"/>
    </source>
</evidence>
<organism evidence="2 3">
    <name type="scientific">Piloderma croceum (strain F 1598)</name>
    <dbReference type="NCBI Taxonomy" id="765440"/>
    <lineage>
        <taxon>Eukaryota</taxon>
        <taxon>Fungi</taxon>
        <taxon>Dikarya</taxon>
        <taxon>Basidiomycota</taxon>
        <taxon>Agaricomycotina</taxon>
        <taxon>Agaricomycetes</taxon>
        <taxon>Agaricomycetidae</taxon>
        <taxon>Atheliales</taxon>
        <taxon>Atheliaceae</taxon>
        <taxon>Piloderma</taxon>
    </lineage>
</organism>
<keyword evidence="1" id="KW-0812">Transmembrane</keyword>
<keyword evidence="1" id="KW-0472">Membrane</keyword>
<dbReference type="AlphaFoldDB" id="A0A0C3CE74"/>